<dbReference type="Proteomes" id="UP001212821">
    <property type="component" value="Chromosome"/>
</dbReference>
<evidence type="ECO:0000313" key="1">
    <source>
        <dbReference type="EMBL" id="WBP84715.1"/>
    </source>
</evidence>
<keyword evidence="2" id="KW-1185">Reference proteome</keyword>
<accession>A0ABY7PW98</accession>
<reference evidence="2" key="1">
    <citation type="submission" date="2022-12" db="EMBL/GenBank/DDBJ databases">
        <authorList>
            <person name="Mo P."/>
        </authorList>
    </citation>
    <scope>NUCLEOTIDE SEQUENCE [LARGE SCALE GENOMIC DNA]</scope>
    <source>
        <strain evidence="2">HUAS 3-15</strain>
    </source>
</reference>
<proteinExistence type="predicted"/>
<name>A0ABY7PW98_9ACTN</name>
<dbReference type="SUPFAM" id="SSF56300">
    <property type="entry name" value="Metallo-dependent phosphatases"/>
    <property type="match status" value="1"/>
</dbReference>
<dbReference type="RefSeq" id="WP_270140145.1">
    <property type="nucleotide sequence ID" value="NZ_CP115450.1"/>
</dbReference>
<evidence type="ECO:0000313" key="2">
    <source>
        <dbReference type="Proteomes" id="UP001212821"/>
    </source>
</evidence>
<dbReference type="Gene3D" id="3.60.21.10">
    <property type="match status" value="1"/>
</dbReference>
<dbReference type="InterPro" id="IPR029052">
    <property type="entry name" value="Metallo-depent_PP-like"/>
</dbReference>
<sequence length="557" mass="60013">MSELTDAVVTTLHATIAPGEALGRGSERVYRRLAPAPGEPHLVREELSVRRPQELSSVLRFVHVTDYQLADLASPGRIDFVQRYADRAGWAGMVPAYRPQEIVSTHAFEAMARTVAKLASDPGAPVRFVLTTGDNTDNAQLNELRGFLALMHGGDTVDPTFGVAGSGETAAIPSYTVSGDYYNPEPESQDRYKREYGFPDRPGLLAAAAGPFRAQGFGVDWLACFGNHDCLAQGRAPVAPEFQDLLTGGRRPVAAPAELPPAPSDAYLADPTVLAGGPARGIEPRADRRLIGKAEYIRAHLDSPGTPRGHGFSEADLAEGRTHYCYDEIPGVRVIVLDSTNPAGHVTGSIGRRQRDWLERSLIEVHSAYRDAAGVEVRTGHRDRVVVLASHHGLDRFDNAVQRPDEAAHPDSDLPRVLGEEVEALLHRFGNVVLWLAGHQHLNSVTPRGRSGGGGFWHVITSGLCEWPSQARVLELLVGTDTLVIRSTMIDHAAPLEPGADLGLWDLAAAHRELSANEPTRVGGPESAGTVRDRNVDLLVPIGPALSAALRARDDGR</sequence>
<gene>
    <name evidence="1" type="ORF">O1G21_01855</name>
</gene>
<dbReference type="EMBL" id="CP115450">
    <property type="protein sequence ID" value="WBP84715.1"/>
    <property type="molecule type" value="Genomic_DNA"/>
</dbReference>
<evidence type="ECO:0008006" key="3">
    <source>
        <dbReference type="Google" id="ProtNLM"/>
    </source>
</evidence>
<protein>
    <recommendedName>
        <fullName evidence="3">TIGR03767 family metallophosphoesterase</fullName>
    </recommendedName>
</protein>
<organism evidence="1 2">
    <name type="scientific">Kitasatospora cathayae</name>
    <dbReference type="NCBI Taxonomy" id="3004092"/>
    <lineage>
        <taxon>Bacteria</taxon>
        <taxon>Bacillati</taxon>
        <taxon>Actinomycetota</taxon>
        <taxon>Actinomycetes</taxon>
        <taxon>Kitasatosporales</taxon>
        <taxon>Streptomycetaceae</taxon>
        <taxon>Kitasatospora</taxon>
    </lineage>
</organism>